<dbReference type="InterPro" id="IPR000160">
    <property type="entry name" value="GGDEF_dom"/>
</dbReference>
<organism evidence="4 5">
    <name type="scientific">Vibrio maritimus</name>
    <dbReference type="NCBI Taxonomy" id="990268"/>
    <lineage>
        <taxon>Bacteria</taxon>
        <taxon>Pseudomonadati</taxon>
        <taxon>Pseudomonadota</taxon>
        <taxon>Gammaproteobacteria</taxon>
        <taxon>Vibrionales</taxon>
        <taxon>Vibrionaceae</taxon>
        <taxon>Vibrio</taxon>
    </lineage>
</organism>
<dbReference type="SUPFAM" id="SSF158472">
    <property type="entry name" value="HAMP domain-like"/>
    <property type="match status" value="1"/>
</dbReference>
<feature type="domain" description="GGDEF" evidence="3">
    <location>
        <begin position="503"/>
        <end position="634"/>
    </location>
</feature>
<dbReference type="Gene3D" id="3.30.70.270">
    <property type="match status" value="1"/>
</dbReference>
<dbReference type="Pfam" id="PF17152">
    <property type="entry name" value="CHASE8"/>
    <property type="match status" value="1"/>
</dbReference>
<evidence type="ECO:0000256" key="1">
    <source>
        <dbReference type="SAM" id="Phobius"/>
    </source>
</evidence>
<dbReference type="GO" id="GO:0007165">
    <property type="term" value="P:signal transduction"/>
    <property type="evidence" value="ECO:0007669"/>
    <property type="project" value="InterPro"/>
</dbReference>
<dbReference type="SUPFAM" id="SSF55073">
    <property type="entry name" value="Nucleotide cyclase"/>
    <property type="match status" value="1"/>
</dbReference>
<dbReference type="SUPFAM" id="SSF55785">
    <property type="entry name" value="PYP-like sensor domain (PAS domain)"/>
    <property type="match status" value="1"/>
</dbReference>
<dbReference type="Gene3D" id="6.10.340.10">
    <property type="match status" value="1"/>
</dbReference>
<reference evidence="4 5" key="2">
    <citation type="submission" date="2014-09" db="EMBL/GenBank/DDBJ databases">
        <authorList>
            <consortium name="NBRP consortium"/>
            <person name="Sawabe T."/>
            <person name="Meirelles P."/>
            <person name="Nakanishi M."/>
            <person name="Sayaka M."/>
            <person name="Hattori M."/>
            <person name="Ohkuma M."/>
        </authorList>
    </citation>
    <scope>NUCLEOTIDE SEQUENCE [LARGE SCALE GENOMIC DNA]</scope>
    <source>
        <strain evidence="4 5">JCM 19240</strain>
    </source>
</reference>
<dbReference type="InterPro" id="IPR052155">
    <property type="entry name" value="Biofilm_reg_signaling"/>
</dbReference>
<dbReference type="InterPro" id="IPR003660">
    <property type="entry name" value="HAMP_dom"/>
</dbReference>
<protein>
    <submittedName>
        <fullName evidence="4">Diguanylate cyclase</fullName>
    </submittedName>
</protein>
<proteinExistence type="predicted"/>
<feature type="transmembrane region" description="Helical" evidence="1">
    <location>
        <begin position="155"/>
        <end position="174"/>
    </location>
</feature>
<keyword evidence="1" id="KW-1133">Transmembrane helix</keyword>
<accession>A0A090SXD8</accession>
<dbReference type="InterPro" id="IPR043128">
    <property type="entry name" value="Rev_trsase/Diguanyl_cyclase"/>
</dbReference>
<sequence length="635" mass="72571">MLTRIASLPLRYKMILPTWLISTFLVFIVGVGTILILTHYQKKALDTRVTILTQGVANTLQAALMFDDNLSAEQQLSNLSFDPDILAAVVDDAEVAELAKILRLPAGCRWQFETVLCDDIVIERQAQSIRLGEENLGELRVWVSHERLMLEQRQMWIVLFSTSLFLSLFAWRFAKVMHSLIVMPLNSLHQSMQQVIEEGIRQRELPVSQNDELGKLTNCFNVMVASLVERERELSKALEQLEGKNRYIIRALDVMEKGILVVSPSLDVIYSNPFADNQIQNLKMSRDARTLLESRFNPRVGIENIVSAITNQNIVESVELHQHQSDRRYMVSCHPLESEAHALVQFEDFTDRYVSEQRRSLIELVFEQNMDAMLVLDRHGMVSMMNTSAGNWFGSIQSFTEIRLQNKDRISRNDIKRLLIKERIENHIDIDLLSGRRIPCHVQVRALKSQKGRVEAILVTLRDLTHEQELQRLNYQVSHDVLTGLSNRTAALQILKEKHMAHRDQWVLFIDLDGFKAINDKFGHATGDELLRIVANRLKEGAPTYSLVSRLSGDEFLIGLEEDGKLDIHLERLLYLLKTPIVIDGHHCHVSASIGVVAWKKESKTPLTLVVTAADQAMYQAKRAGKNQFYLAKEV</sequence>
<dbReference type="Pfam" id="PF00990">
    <property type="entry name" value="GGDEF"/>
    <property type="match status" value="1"/>
</dbReference>
<dbReference type="InterPro" id="IPR029787">
    <property type="entry name" value="Nucleotide_cyclase"/>
</dbReference>
<dbReference type="NCBIfam" id="TIGR00254">
    <property type="entry name" value="GGDEF"/>
    <property type="match status" value="1"/>
</dbReference>
<dbReference type="InterPro" id="IPR035965">
    <property type="entry name" value="PAS-like_dom_sf"/>
</dbReference>
<evidence type="ECO:0000259" key="3">
    <source>
        <dbReference type="PROSITE" id="PS50887"/>
    </source>
</evidence>
<dbReference type="InterPro" id="IPR033417">
    <property type="entry name" value="CHASE8"/>
</dbReference>
<feature type="domain" description="HAMP" evidence="2">
    <location>
        <begin position="179"/>
        <end position="232"/>
    </location>
</feature>
<dbReference type="Proteomes" id="UP000029224">
    <property type="component" value="Unassembled WGS sequence"/>
</dbReference>
<dbReference type="CDD" id="cd06225">
    <property type="entry name" value="HAMP"/>
    <property type="match status" value="1"/>
</dbReference>
<evidence type="ECO:0000313" key="5">
    <source>
        <dbReference type="Proteomes" id="UP000029224"/>
    </source>
</evidence>
<dbReference type="PANTHER" id="PTHR44757">
    <property type="entry name" value="DIGUANYLATE CYCLASE DGCP"/>
    <property type="match status" value="1"/>
</dbReference>
<comment type="caution">
    <text evidence="4">The sequence shown here is derived from an EMBL/GenBank/DDBJ whole genome shotgun (WGS) entry which is preliminary data.</text>
</comment>
<dbReference type="SMART" id="SM00267">
    <property type="entry name" value="GGDEF"/>
    <property type="match status" value="1"/>
</dbReference>
<dbReference type="Gene3D" id="3.30.450.20">
    <property type="entry name" value="PAS domain"/>
    <property type="match status" value="1"/>
</dbReference>
<keyword evidence="1" id="KW-0812">Transmembrane</keyword>
<dbReference type="CDD" id="cd01949">
    <property type="entry name" value="GGDEF"/>
    <property type="match status" value="1"/>
</dbReference>
<dbReference type="GO" id="GO:0016020">
    <property type="term" value="C:membrane"/>
    <property type="evidence" value="ECO:0007669"/>
    <property type="project" value="InterPro"/>
</dbReference>
<feature type="transmembrane region" description="Helical" evidence="1">
    <location>
        <begin position="20"/>
        <end position="38"/>
    </location>
</feature>
<dbReference type="AlphaFoldDB" id="A0A090SXD8"/>
<name>A0A090SXD8_9VIBR</name>
<dbReference type="PANTHER" id="PTHR44757:SF2">
    <property type="entry name" value="BIOFILM ARCHITECTURE MAINTENANCE PROTEIN MBAA"/>
    <property type="match status" value="1"/>
</dbReference>
<dbReference type="PROSITE" id="PS50885">
    <property type="entry name" value="HAMP"/>
    <property type="match status" value="1"/>
</dbReference>
<evidence type="ECO:0000313" key="4">
    <source>
        <dbReference type="EMBL" id="GAL32366.1"/>
    </source>
</evidence>
<dbReference type="PROSITE" id="PS50887">
    <property type="entry name" value="GGDEF"/>
    <property type="match status" value="1"/>
</dbReference>
<reference evidence="4 5" key="1">
    <citation type="submission" date="2014-09" db="EMBL/GenBank/DDBJ databases">
        <title>Vibrio maritimus JCM 19240. (C210) whole genome shotgun sequence.</title>
        <authorList>
            <person name="Sawabe T."/>
            <person name="Meirelles P."/>
            <person name="Nakanishi M."/>
            <person name="Sayaka M."/>
            <person name="Hattori M."/>
            <person name="Ohkuma M."/>
        </authorList>
    </citation>
    <scope>NUCLEOTIDE SEQUENCE [LARGE SCALE GENOMIC DNA]</scope>
    <source>
        <strain evidence="4 5">JCM 19240</strain>
    </source>
</reference>
<keyword evidence="5" id="KW-1185">Reference proteome</keyword>
<dbReference type="EMBL" id="BBMT01000001">
    <property type="protein sequence ID" value="GAL32366.1"/>
    <property type="molecule type" value="Genomic_DNA"/>
</dbReference>
<gene>
    <name evidence="4" type="ORF">JCM19240_5797</name>
</gene>
<dbReference type="OrthoDB" id="9812260at2"/>
<evidence type="ECO:0000259" key="2">
    <source>
        <dbReference type="PROSITE" id="PS50885"/>
    </source>
</evidence>
<keyword evidence="1" id="KW-0472">Membrane</keyword>